<dbReference type="InterPro" id="IPR002110">
    <property type="entry name" value="Ankyrin_rpt"/>
</dbReference>
<comment type="caution">
    <text evidence="4">The sequence shown here is derived from an EMBL/GenBank/DDBJ whole genome shotgun (WGS) entry which is preliminary data.</text>
</comment>
<organism evidence="4 5">
    <name type="scientific">Cyclotella cryptica</name>
    <dbReference type="NCBI Taxonomy" id="29204"/>
    <lineage>
        <taxon>Eukaryota</taxon>
        <taxon>Sar</taxon>
        <taxon>Stramenopiles</taxon>
        <taxon>Ochrophyta</taxon>
        <taxon>Bacillariophyta</taxon>
        <taxon>Coscinodiscophyceae</taxon>
        <taxon>Thalassiosirophycidae</taxon>
        <taxon>Stephanodiscales</taxon>
        <taxon>Stephanodiscaceae</taxon>
        <taxon>Cyclotella</taxon>
    </lineage>
</organism>
<dbReference type="SUPFAM" id="SSF48403">
    <property type="entry name" value="Ankyrin repeat"/>
    <property type="match status" value="1"/>
</dbReference>
<evidence type="ECO:0008006" key="6">
    <source>
        <dbReference type="Google" id="ProtNLM"/>
    </source>
</evidence>
<keyword evidence="1" id="KW-0677">Repeat</keyword>
<evidence type="ECO:0000256" key="3">
    <source>
        <dbReference type="PROSITE-ProRule" id="PRU00023"/>
    </source>
</evidence>
<accession>A0ABD3NY93</accession>
<dbReference type="PROSITE" id="PS50088">
    <property type="entry name" value="ANK_REPEAT"/>
    <property type="match status" value="2"/>
</dbReference>
<evidence type="ECO:0000313" key="4">
    <source>
        <dbReference type="EMBL" id="KAL3779991.1"/>
    </source>
</evidence>
<evidence type="ECO:0000256" key="1">
    <source>
        <dbReference type="ARBA" id="ARBA00022737"/>
    </source>
</evidence>
<feature type="repeat" description="ANK" evidence="3">
    <location>
        <begin position="233"/>
        <end position="265"/>
    </location>
</feature>
<sequence length="367" mass="40491">MGQRFSKIEASLLAPSMEGNLDEVKLLVGKFIAECKNENDCYALKHFVDRKDPAGNTAIHGAVFSGHLEVGQFNCVGNYFIIICVPHNGLGCTPLWIAAGYNRMDCLEYLIRKISQMVEDNKCDVFAQYLLDANDSGDSPFLAAASRGNADVCRCLLGSIDTFFEGKHEWKDDAKRKLLRTANKAGDTPLKVAVAAGHDIELLTFLLESDLSLRDSDGPLQDDELCINRKNKLGLTPLIIACERNLSFVVELLMKFGADTHVRDSKGRNILAIASFCGCDDVVRLLISRMKQSTSESVILLLDERDYLGCTPLWLAARTGKLSVVELLVDAGADETIADDKGLSPAEVASIFKKEKVDEYFKRRSRS</sequence>
<dbReference type="EMBL" id="JABMIG020000367">
    <property type="protein sequence ID" value="KAL3779991.1"/>
    <property type="molecule type" value="Genomic_DNA"/>
</dbReference>
<keyword evidence="5" id="KW-1185">Reference proteome</keyword>
<gene>
    <name evidence="4" type="ORF">HJC23_007090</name>
</gene>
<dbReference type="AlphaFoldDB" id="A0ABD3NY93"/>
<name>A0ABD3NY93_9STRA</name>
<feature type="repeat" description="ANK" evidence="3">
    <location>
        <begin position="308"/>
        <end position="340"/>
    </location>
</feature>
<dbReference type="Proteomes" id="UP001516023">
    <property type="component" value="Unassembled WGS sequence"/>
</dbReference>
<dbReference type="PRINTS" id="PR01415">
    <property type="entry name" value="ANKYRIN"/>
</dbReference>
<dbReference type="Pfam" id="PF12796">
    <property type="entry name" value="Ank_2"/>
    <property type="match status" value="2"/>
</dbReference>
<dbReference type="PROSITE" id="PS50297">
    <property type="entry name" value="ANK_REP_REGION"/>
    <property type="match status" value="2"/>
</dbReference>
<keyword evidence="2 3" id="KW-0040">ANK repeat</keyword>
<dbReference type="PANTHER" id="PTHR24171">
    <property type="entry name" value="ANKYRIN REPEAT DOMAIN-CONTAINING PROTEIN 39-RELATED"/>
    <property type="match status" value="1"/>
</dbReference>
<proteinExistence type="predicted"/>
<evidence type="ECO:0000313" key="5">
    <source>
        <dbReference type="Proteomes" id="UP001516023"/>
    </source>
</evidence>
<dbReference type="PANTHER" id="PTHR24171:SF9">
    <property type="entry name" value="ANKYRIN REPEAT DOMAIN-CONTAINING PROTEIN 39"/>
    <property type="match status" value="1"/>
</dbReference>
<dbReference type="SMART" id="SM00248">
    <property type="entry name" value="ANK"/>
    <property type="match status" value="6"/>
</dbReference>
<protein>
    <recommendedName>
        <fullName evidence="6">Ankyrin repeat protein</fullName>
    </recommendedName>
</protein>
<dbReference type="Pfam" id="PF00023">
    <property type="entry name" value="Ank"/>
    <property type="match status" value="2"/>
</dbReference>
<dbReference type="Gene3D" id="1.25.40.20">
    <property type="entry name" value="Ankyrin repeat-containing domain"/>
    <property type="match status" value="3"/>
</dbReference>
<reference evidence="4 5" key="1">
    <citation type="journal article" date="2020" name="G3 (Bethesda)">
        <title>Improved Reference Genome for Cyclotella cryptica CCMP332, a Model for Cell Wall Morphogenesis, Salinity Adaptation, and Lipid Production in Diatoms (Bacillariophyta).</title>
        <authorList>
            <person name="Roberts W.R."/>
            <person name="Downey K.M."/>
            <person name="Ruck E.C."/>
            <person name="Traller J.C."/>
            <person name="Alverson A.J."/>
        </authorList>
    </citation>
    <scope>NUCLEOTIDE SEQUENCE [LARGE SCALE GENOMIC DNA]</scope>
    <source>
        <strain evidence="4 5">CCMP332</strain>
    </source>
</reference>
<evidence type="ECO:0000256" key="2">
    <source>
        <dbReference type="ARBA" id="ARBA00023043"/>
    </source>
</evidence>
<dbReference type="InterPro" id="IPR036770">
    <property type="entry name" value="Ankyrin_rpt-contain_sf"/>
</dbReference>